<name>A0ACB8V9X0_9TELE</name>
<gene>
    <name evidence="1" type="ORF">L3Q82_005233</name>
</gene>
<evidence type="ECO:0000313" key="2">
    <source>
        <dbReference type="Proteomes" id="UP000831701"/>
    </source>
</evidence>
<accession>A0ACB8V9X0</accession>
<dbReference type="Proteomes" id="UP000831701">
    <property type="component" value="Chromosome 23"/>
</dbReference>
<reference evidence="1" key="1">
    <citation type="submission" date="2022-04" db="EMBL/GenBank/DDBJ databases">
        <title>Jade perch genome.</title>
        <authorList>
            <person name="Chao B."/>
        </authorList>
    </citation>
    <scope>NUCLEOTIDE SEQUENCE</scope>
    <source>
        <strain evidence="1">CB-2022</strain>
    </source>
</reference>
<proteinExistence type="predicted"/>
<protein>
    <submittedName>
        <fullName evidence="1">Uncharacterized protein</fullName>
    </submittedName>
</protein>
<evidence type="ECO:0000313" key="1">
    <source>
        <dbReference type="EMBL" id="KAI3352254.1"/>
    </source>
</evidence>
<sequence>MQLDQTRERTEELKTRIAAVQQDKVTLQQNMALEREAFTVKKESLSRKVDQAEAGIKQQRQEVSRGRRELDEVNNMKREAYDRLDEQTVHMAKLESSIRSVKAFRVQYEKQLEAESQKRRELRQQRETLKRELCELVETFRDAVQRLKEGIAAVEGKIEEGRASRLLSQDSLAQIYELFMRQHNEEKEAKAEHFRVSQQLERSKLQLEERIASIVRHSKEIKEMGKQIQELLEADTINTINRRVFERNQEEMCGNVHTEKKNISPFGGGEEAAEGAPRGGEEEAGGACGEAKMSSDISRIREHPRRHLEEIPGAPKREAEIAHRPTASAQ</sequence>
<comment type="caution">
    <text evidence="1">The sequence shown here is derived from an EMBL/GenBank/DDBJ whole genome shotgun (WGS) entry which is preliminary data.</text>
</comment>
<keyword evidence="2" id="KW-1185">Reference proteome</keyword>
<organism evidence="1 2">
    <name type="scientific">Scortum barcoo</name>
    <name type="common">barcoo grunter</name>
    <dbReference type="NCBI Taxonomy" id="214431"/>
    <lineage>
        <taxon>Eukaryota</taxon>
        <taxon>Metazoa</taxon>
        <taxon>Chordata</taxon>
        <taxon>Craniata</taxon>
        <taxon>Vertebrata</taxon>
        <taxon>Euteleostomi</taxon>
        <taxon>Actinopterygii</taxon>
        <taxon>Neopterygii</taxon>
        <taxon>Teleostei</taxon>
        <taxon>Neoteleostei</taxon>
        <taxon>Acanthomorphata</taxon>
        <taxon>Eupercaria</taxon>
        <taxon>Centrarchiformes</taxon>
        <taxon>Terapontoidei</taxon>
        <taxon>Terapontidae</taxon>
        <taxon>Scortum</taxon>
    </lineage>
</organism>
<dbReference type="EMBL" id="CM041553">
    <property type="protein sequence ID" value="KAI3352254.1"/>
    <property type="molecule type" value="Genomic_DNA"/>
</dbReference>